<dbReference type="SUPFAM" id="SSF50156">
    <property type="entry name" value="PDZ domain-like"/>
    <property type="match status" value="1"/>
</dbReference>
<keyword evidence="4" id="KW-0597">Phosphoprotein</keyword>
<evidence type="ECO:0000256" key="5">
    <source>
        <dbReference type="ARBA" id="ARBA00022782"/>
    </source>
</evidence>
<feature type="non-terminal residue" evidence="15">
    <location>
        <position position="1"/>
    </location>
</feature>
<dbReference type="SMART" id="SM00228">
    <property type="entry name" value="PDZ"/>
    <property type="match status" value="1"/>
</dbReference>
<feature type="region of interest" description="Disordered" evidence="13">
    <location>
        <begin position="668"/>
        <end position="790"/>
    </location>
</feature>
<evidence type="ECO:0000256" key="8">
    <source>
        <dbReference type="ARBA" id="ARBA00023054"/>
    </source>
</evidence>
<evidence type="ECO:0000256" key="9">
    <source>
        <dbReference type="ARBA" id="ARBA00023203"/>
    </source>
</evidence>
<keyword evidence="2" id="KW-0217">Developmental protein</keyword>
<feature type="compositionally biased region" description="Acidic residues" evidence="13">
    <location>
        <begin position="641"/>
        <end position="654"/>
    </location>
</feature>
<protein>
    <recommendedName>
        <fullName evidence="14">PDZ domain-containing protein</fullName>
    </recommendedName>
</protein>
<feature type="region of interest" description="Disordered" evidence="13">
    <location>
        <begin position="562"/>
        <end position="602"/>
    </location>
</feature>
<feature type="region of interest" description="Disordered" evidence="13">
    <location>
        <begin position="310"/>
        <end position="368"/>
    </location>
</feature>
<evidence type="ECO:0000256" key="3">
    <source>
        <dbReference type="ARBA" id="ARBA00022490"/>
    </source>
</evidence>
<evidence type="ECO:0000256" key="6">
    <source>
        <dbReference type="ARBA" id="ARBA00022902"/>
    </source>
</evidence>
<keyword evidence="8 12" id="KW-0175">Coiled coil</keyword>
<evidence type="ECO:0000256" key="4">
    <source>
        <dbReference type="ARBA" id="ARBA00022553"/>
    </source>
</evidence>
<sequence>ILEKKIRQEGLLSDEEAQEVTRLLSPTEEREQEDPEWLTDVLSVTSDSLIQESTLDYRSRSEMSVTMEDSMTSSHIGSQSGSESGLIGSVSSLNDQEGMGDQESRTEDYIPAPGKVVIVENGVHYFEDGHFWMEVPGLPESEEEDDVDYPIPVKKNTKVTFSTGPIKVYSTFSVNDYDRRNEDVDPVAASAEYELEKRVEKMEVFPVELTKGPEGLGLSIIGMGVGADAGLEKLGIFVKTITEHGAAARDSRIQVNDQIIEVDGKSLVGVTQAYAASVLRNTCGLVKFLIGREKDPQNSEVAQLIKQSLQADKEREEQRRQMEQQQQQQQQQPLPPRRTSPTTSSSSDGPNSPQGANDSVFDHDAPKSPALSNDVDALRLLLQESQFKVALADGDISRLKARLVEMEQSGLDSEEFLDKLRQSTMKLREMERNLLAAKKDVASYQDMLEHSQDQYVALEKKYFKAKKLLREFQQREQDLLHREEFYLQLLQEKDTEYNALVKTLKDRVIQLEQELLETQRKAGFPVILPYDSSSLRQLTPQLSRRQQAPPVKPLLQQLETELSDTEISDISPEDGDKTATVERKMPVKEELDRAVPPHELLDVSASKAKAELATRGGLAGRQLPSSKKGSGGLSSSSSDYGLDESCDNSGDEEEQDRRHLYIEYVGREETSTEVRTSALNAQNQQQQQQHQHHQPANLSSSSSTSHVHSLVSQFSSTQQQQQQQQHYSSTPPHMSTQQTTPMSHPHGIVQSHLAGVTLQHQPSPDPWMGRNKGPAPTYPIGPPRGLAGPPASLAEQLKQVLAERERRISGGDQASSREGSGDFTEINKGVSQSLAEEIRQAVNEANARVKKVPISSSLIPPSTQTPWQPQSSLLQEIAPPSPSSISSSGSVSPGVTTADPSPSKPVAIDSDVWAPPHPQDLNTSYSGEKKSSHFWQSAPVAEWSKEQ</sequence>
<dbReference type="GO" id="GO:0051015">
    <property type="term" value="F:actin filament binding"/>
    <property type="evidence" value="ECO:0007669"/>
    <property type="project" value="TreeGrafter"/>
</dbReference>
<feature type="compositionally biased region" description="Low complexity" evidence="13">
    <location>
        <begin position="860"/>
        <end position="872"/>
    </location>
</feature>
<dbReference type="Gene3D" id="2.30.42.10">
    <property type="match status" value="1"/>
</dbReference>
<dbReference type="GO" id="GO:0019722">
    <property type="term" value="P:calcium-mediated signaling"/>
    <property type="evidence" value="ECO:0007669"/>
    <property type="project" value="TreeGrafter"/>
</dbReference>
<feature type="region of interest" description="Disordered" evidence="13">
    <location>
        <begin position="802"/>
        <end position="825"/>
    </location>
</feature>
<dbReference type="EMBL" id="JASPKZ010003857">
    <property type="protein sequence ID" value="KAJ9591784.1"/>
    <property type="molecule type" value="Genomic_DNA"/>
</dbReference>
<dbReference type="GO" id="GO:0014069">
    <property type="term" value="C:postsynaptic density"/>
    <property type="evidence" value="ECO:0007669"/>
    <property type="project" value="TreeGrafter"/>
</dbReference>
<reference evidence="15" key="1">
    <citation type="journal article" date="2023" name="IScience">
        <title>Live-bearing cockroach genome reveals convergent evolutionary mechanisms linked to viviparity in insects and beyond.</title>
        <authorList>
            <person name="Fouks B."/>
            <person name="Harrison M.C."/>
            <person name="Mikhailova A.A."/>
            <person name="Marchal E."/>
            <person name="English S."/>
            <person name="Carruthers M."/>
            <person name="Jennings E.C."/>
            <person name="Chiamaka E.L."/>
            <person name="Frigard R.A."/>
            <person name="Pippel M."/>
            <person name="Attardo G.M."/>
            <person name="Benoit J.B."/>
            <person name="Bornberg-Bauer E."/>
            <person name="Tobe S.S."/>
        </authorList>
    </citation>
    <scope>NUCLEOTIDE SEQUENCE</scope>
    <source>
        <strain evidence="15">Stay&amp;Tobe</strain>
    </source>
</reference>
<evidence type="ECO:0000256" key="1">
    <source>
        <dbReference type="ARBA" id="ARBA00004245"/>
    </source>
</evidence>
<evidence type="ECO:0000256" key="7">
    <source>
        <dbReference type="ARBA" id="ARBA00023018"/>
    </source>
</evidence>
<dbReference type="Pfam" id="PF00595">
    <property type="entry name" value="PDZ"/>
    <property type="match status" value="1"/>
</dbReference>
<feature type="compositionally biased region" description="Basic and acidic residues" evidence="13">
    <location>
        <begin position="574"/>
        <end position="601"/>
    </location>
</feature>
<evidence type="ECO:0000259" key="14">
    <source>
        <dbReference type="PROSITE" id="PS50106"/>
    </source>
</evidence>
<dbReference type="Pfam" id="PF17817">
    <property type="entry name" value="PDZ_5"/>
    <property type="match status" value="1"/>
</dbReference>
<feature type="compositionally biased region" description="Low complexity" evidence="13">
    <location>
        <begin position="339"/>
        <end position="353"/>
    </location>
</feature>
<evidence type="ECO:0000256" key="13">
    <source>
        <dbReference type="SAM" id="MobiDB-lite"/>
    </source>
</evidence>
<feature type="compositionally biased region" description="Low complexity" evidence="13">
    <location>
        <begin position="323"/>
        <end position="332"/>
    </location>
</feature>
<evidence type="ECO:0000313" key="15">
    <source>
        <dbReference type="EMBL" id="KAJ9591784.1"/>
    </source>
</evidence>
<keyword evidence="7" id="KW-0770">Synapse</keyword>
<dbReference type="GO" id="GO:0005737">
    <property type="term" value="C:cytoplasm"/>
    <property type="evidence" value="ECO:0007669"/>
    <property type="project" value="TreeGrafter"/>
</dbReference>
<evidence type="ECO:0000256" key="12">
    <source>
        <dbReference type="SAM" id="Coils"/>
    </source>
</evidence>
<dbReference type="GO" id="GO:0007015">
    <property type="term" value="P:actin filament organization"/>
    <property type="evidence" value="ECO:0007669"/>
    <property type="project" value="TreeGrafter"/>
</dbReference>
<keyword evidence="9" id="KW-0009">Actin-binding</keyword>
<dbReference type="PROSITE" id="PS50106">
    <property type="entry name" value="PDZ"/>
    <property type="match status" value="1"/>
</dbReference>
<keyword evidence="16" id="KW-1185">Reference proteome</keyword>
<comment type="subcellular location">
    <subcellularLocation>
        <location evidence="1">Cytoplasm</location>
        <location evidence="1">Cytoskeleton</location>
    </subcellularLocation>
    <subcellularLocation>
        <location evidence="11">Synapse</location>
    </subcellularLocation>
</comment>
<feature type="compositionally biased region" description="Low complexity" evidence="13">
    <location>
        <begin position="625"/>
        <end position="640"/>
    </location>
</feature>
<feature type="region of interest" description="Disordered" evidence="13">
    <location>
        <begin position="614"/>
        <end position="656"/>
    </location>
</feature>
<dbReference type="InterPro" id="IPR043446">
    <property type="entry name" value="Neurabin-like"/>
</dbReference>
<dbReference type="GO" id="GO:0030425">
    <property type="term" value="C:dendrite"/>
    <property type="evidence" value="ECO:0007669"/>
    <property type="project" value="TreeGrafter"/>
</dbReference>
<dbReference type="Proteomes" id="UP001233999">
    <property type="component" value="Unassembled WGS sequence"/>
</dbReference>
<dbReference type="AlphaFoldDB" id="A0AAD8A3E0"/>
<keyword evidence="3" id="KW-0963">Cytoplasm</keyword>
<gene>
    <name evidence="15" type="ORF">L9F63_001720</name>
</gene>
<dbReference type="GO" id="GO:0015629">
    <property type="term" value="C:actin cytoskeleton"/>
    <property type="evidence" value="ECO:0007669"/>
    <property type="project" value="TreeGrafter"/>
</dbReference>
<name>A0AAD8A3E0_DIPPU</name>
<dbReference type="PANTHER" id="PTHR16154:SF6">
    <property type="entry name" value="SPINOPHILIN, ISOFORM J"/>
    <property type="match status" value="1"/>
</dbReference>
<dbReference type="InterPro" id="IPR040645">
    <property type="entry name" value="Neurabin-1/2_PDZ"/>
</dbReference>
<keyword evidence="10" id="KW-0206">Cytoskeleton</keyword>
<feature type="compositionally biased region" description="Polar residues" evidence="13">
    <location>
        <begin position="730"/>
        <end position="742"/>
    </location>
</feature>
<evidence type="ECO:0000256" key="2">
    <source>
        <dbReference type="ARBA" id="ARBA00022473"/>
    </source>
</evidence>
<feature type="compositionally biased region" description="Acidic residues" evidence="13">
    <location>
        <begin position="562"/>
        <end position="573"/>
    </location>
</feature>
<feature type="region of interest" description="Disordered" evidence="13">
    <location>
        <begin position="69"/>
        <end position="88"/>
    </location>
</feature>
<keyword evidence="5" id="KW-0221">Differentiation</keyword>
<proteinExistence type="predicted"/>
<reference evidence="15" key="2">
    <citation type="submission" date="2023-05" db="EMBL/GenBank/DDBJ databases">
        <authorList>
            <person name="Fouks B."/>
        </authorList>
    </citation>
    <scope>NUCLEOTIDE SEQUENCE</scope>
    <source>
        <strain evidence="15">Stay&amp;Tobe</strain>
        <tissue evidence="15">Testes</tissue>
    </source>
</reference>
<feature type="non-terminal residue" evidence="15">
    <location>
        <position position="947"/>
    </location>
</feature>
<dbReference type="FunFam" id="2.30.42.10:FF:000010">
    <property type="entry name" value="Neurabin-1 isoform 1"/>
    <property type="match status" value="1"/>
</dbReference>
<dbReference type="InterPro" id="IPR036034">
    <property type="entry name" value="PDZ_sf"/>
</dbReference>
<feature type="compositionally biased region" description="Low complexity" evidence="13">
    <location>
        <begin position="883"/>
        <end position="898"/>
    </location>
</feature>
<evidence type="ECO:0000256" key="10">
    <source>
        <dbReference type="ARBA" id="ARBA00023212"/>
    </source>
</evidence>
<feature type="region of interest" description="Disordered" evidence="13">
    <location>
        <begin position="15"/>
        <end position="38"/>
    </location>
</feature>
<organism evidence="15 16">
    <name type="scientific">Diploptera punctata</name>
    <name type="common">Pacific beetle cockroach</name>
    <dbReference type="NCBI Taxonomy" id="6984"/>
    <lineage>
        <taxon>Eukaryota</taxon>
        <taxon>Metazoa</taxon>
        <taxon>Ecdysozoa</taxon>
        <taxon>Arthropoda</taxon>
        <taxon>Hexapoda</taxon>
        <taxon>Insecta</taxon>
        <taxon>Pterygota</taxon>
        <taxon>Neoptera</taxon>
        <taxon>Polyneoptera</taxon>
        <taxon>Dictyoptera</taxon>
        <taxon>Blattodea</taxon>
        <taxon>Blaberoidea</taxon>
        <taxon>Blaberidae</taxon>
        <taxon>Diplopterinae</taxon>
        <taxon>Diploptera</taxon>
    </lineage>
</organism>
<dbReference type="GO" id="GO:0031175">
    <property type="term" value="P:neuron projection development"/>
    <property type="evidence" value="ECO:0007669"/>
    <property type="project" value="TreeGrafter"/>
</dbReference>
<comment type="caution">
    <text evidence="15">The sequence shown here is derived from an EMBL/GenBank/DDBJ whole genome shotgun (WGS) entry which is preliminary data.</text>
</comment>
<feature type="compositionally biased region" description="Low complexity" evidence="13">
    <location>
        <begin position="70"/>
        <end position="85"/>
    </location>
</feature>
<evidence type="ECO:0000256" key="11">
    <source>
        <dbReference type="ARBA" id="ARBA00034103"/>
    </source>
</evidence>
<feature type="domain" description="PDZ" evidence="14">
    <location>
        <begin position="206"/>
        <end position="294"/>
    </location>
</feature>
<keyword evidence="6" id="KW-0524">Neurogenesis</keyword>
<evidence type="ECO:0000313" key="16">
    <source>
        <dbReference type="Proteomes" id="UP001233999"/>
    </source>
</evidence>
<dbReference type="InterPro" id="IPR001478">
    <property type="entry name" value="PDZ"/>
</dbReference>
<accession>A0AAD8A3E0</accession>
<feature type="compositionally biased region" description="Low complexity" evidence="13">
    <location>
        <begin position="698"/>
        <end position="729"/>
    </location>
</feature>
<feature type="coiled-coil region" evidence="12">
    <location>
        <begin position="413"/>
        <end position="475"/>
    </location>
</feature>
<dbReference type="CDD" id="cd06790">
    <property type="entry name" value="PDZ_neurabin-like"/>
    <property type="match status" value="1"/>
</dbReference>
<feature type="compositionally biased region" description="Basic and acidic residues" evidence="13">
    <location>
        <begin position="311"/>
        <end position="322"/>
    </location>
</feature>
<feature type="region of interest" description="Disordered" evidence="13">
    <location>
        <begin position="856"/>
        <end position="947"/>
    </location>
</feature>
<dbReference type="PANTHER" id="PTHR16154">
    <property type="entry name" value="NEURABIN"/>
    <property type="match status" value="1"/>
</dbReference>